<gene>
    <name evidence="6" type="ORF">niasHS_002932</name>
</gene>
<dbReference type="GO" id="GO:0008270">
    <property type="term" value="F:zinc ion binding"/>
    <property type="evidence" value="ECO:0007669"/>
    <property type="project" value="UniProtKB-KW"/>
</dbReference>
<dbReference type="SUPFAM" id="SSF57667">
    <property type="entry name" value="beta-beta-alpha zinc fingers"/>
    <property type="match status" value="1"/>
</dbReference>
<evidence type="ECO:0000256" key="1">
    <source>
        <dbReference type="ARBA" id="ARBA00022723"/>
    </source>
</evidence>
<proteinExistence type="predicted"/>
<reference evidence="6 7" key="1">
    <citation type="submission" date="2024-10" db="EMBL/GenBank/DDBJ databases">
        <authorList>
            <person name="Kim D."/>
        </authorList>
    </citation>
    <scope>NUCLEOTIDE SEQUENCE [LARGE SCALE GENOMIC DNA]</scope>
    <source>
        <strain evidence="6">Taebaek</strain>
    </source>
</reference>
<dbReference type="EMBL" id="JBICCN010000039">
    <property type="protein sequence ID" value="KAL3099477.1"/>
    <property type="molecule type" value="Genomic_DNA"/>
</dbReference>
<keyword evidence="1" id="KW-0479">Metal-binding</keyword>
<dbReference type="Pfam" id="PF02892">
    <property type="entry name" value="zf-BED"/>
    <property type="match status" value="1"/>
</dbReference>
<dbReference type="Proteomes" id="UP001620645">
    <property type="component" value="Unassembled WGS sequence"/>
</dbReference>
<evidence type="ECO:0000256" key="3">
    <source>
        <dbReference type="ARBA" id="ARBA00022833"/>
    </source>
</evidence>
<protein>
    <recommendedName>
        <fullName evidence="5">BED-type domain-containing protein</fullName>
    </recommendedName>
</protein>
<evidence type="ECO:0000259" key="5">
    <source>
        <dbReference type="PROSITE" id="PS50808"/>
    </source>
</evidence>
<organism evidence="6 7">
    <name type="scientific">Heterodera schachtii</name>
    <name type="common">Sugarbeet cyst nematode worm</name>
    <name type="synonym">Tylenchus schachtii</name>
    <dbReference type="NCBI Taxonomy" id="97005"/>
    <lineage>
        <taxon>Eukaryota</taxon>
        <taxon>Metazoa</taxon>
        <taxon>Ecdysozoa</taxon>
        <taxon>Nematoda</taxon>
        <taxon>Chromadorea</taxon>
        <taxon>Rhabditida</taxon>
        <taxon>Tylenchina</taxon>
        <taxon>Tylenchomorpha</taxon>
        <taxon>Tylenchoidea</taxon>
        <taxon>Heteroderidae</taxon>
        <taxon>Heteroderinae</taxon>
        <taxon>Heterodera</taxon>
    </lineage>
</organism>
<name>A0ABD2K9F7_HETSC</name>
<accession>A0ABD2K9F7</accession>
<dbReference type="InterPro" id="IPR036236">
    <property type="entry name" value="Znf_C2H2_sf"/>
</dbReference>
<dbReference type="SMART" id="SM00614">
    <property type="entry name" value="ZnF_BED"/>
    <property type="match status" value="1"/>
</dbReference>
<comment type="caution">
    <text evidence="6">The sequence shown here is derived from an EMBL/GenBank/DDBJ whole genome shotgun (WGS) entry which is preliminary data.</text>
</comment>
<dbReference type="PROSITE" id="PS50808">
    <property type="entry name" value="ZF_BED"/>
    <property type="match status" value="1"/>
</dbReference>
<evidence type="ECO:0000256" key="4">
    <source>
        <dbReference type="PROSITE-ProRule" id="PRU00027"/>
    </source>
</evidence>
<evidence type="ECO:0000256" key="2">
    <source>
        <dbReference type="ARBA" id="ARBA00022771"/>
    </source>
</evidence>
<keyword evidence="2 4" id="KW-0863">Zinc-finger</keyword>
<evidence type="ECO:0000313" key="6">
    <source>
        <dbReference type="EMBL" id="KAL3099477.1"/>
    </source>
</evidence>
<dbReference type="InterPro" id="IPR003656">
    <property type="entry name" value="Znf_BED"/>
</dbReference>
<feature type="domain" description="BED-type" evidence="5">
    <location>
        <begin position="70"/>
        <end position="122"/>
    </location>
</feature>
<dbReference type="AlphaFoldDB" id="A0ABD2K9F7"/>
<evidence type="ECO:0000313" key="7">
    <source>
        <dbReference type="Proteomes" id="UP001620645"/>
    </source>
</evidence>
<keyword evidence="3" id="KW-0862">Zinc</keyword>
<sequence>MRTDEQRIEIVHQFDEMRKELDENGKRKYKNANEIAKILDVSLVNTYRWMDKFGLSHLKKDLPHTKKPRHRTSDVWAFFEQMPNSQNAKCTKCGKEFRMTRHGQTTDMRRHLQKKHQLLLRN</sequence>
<keyword evidence="7" id="KW-1185">Reference proteome</keyword>